<gene>
    <name evidence="1" type="ORF">TRUGW13939_08593</name>
</gene>
<dbReference type="InterPro" id="IPR036465">
    <property type="entry name" value="vWFA_dom_sf"/>
</dbReference>
<dbReference type="EMBL" id="CP055902">
    <property type="protein sequence ID" value="QKX61445.1"/>
    <property type="molecule type" value="Genomic_DNA"/>
</dbReference>
<dbReference type="KEGG" id="trg:TRUGW13939_08593"/>
<organism evidence="1 2">
    <name type="scientific">Talaromyces rugulosus</name>
    <name type="common">Penicillium rugulosum</name>
    <dbReference type="NCBI Taxonomy" id="121627"/>
    <lineage>
        <taxon>Eukaryota</taxon>
        <taxon>Fungi</taxon>
        <taxon>Dikarya</taxon>
        <taxon>Ascomycota</taxon>
        <taxon>Pezizomycotina</taxon>
        <taxon>Eurotiomycetes</taxon>
        <taxon>Eurotiomycetidae</taxon>
        <taxon>Eurotiales</taxon>
        <taxon>Trichocomaceae</taxon>
        <taxon>Talaromyces</taxon>
        <taxon>Talaromyces sect. Islandici</taxon>
    </lineage>
</organism>
<dbReference type="RefSeq" id="XP_035347619.1">
    <property type="nucleotide sequence ID" value="XM_035491726.1"/>
</dbReference>
<dbReference type="Proteomes" id="UP000509510">
    <property type="component" value="Chromosome V"/>
</dbReference>
<keyword evidence="2" id="KW-1185">Reference proteome</keyword>
<dbReference type="SUPFAM" id="SSF53300">
    <property type="entry name" value="vWA-like"/>
    <property type="match status" value="1"/>
</dbReference>
<evidence type="ECO:0008006" key="3">
    <source>
        <dbReference type="Google" id="ProtNLM"/>
    </source>
</evidence>
<dbReference type="OrthoDB" id="2142598at2759"/>
<proteinExistence type="predicted"/>
<reference evidence="2" key="1">
    <citation type="submission" date="2020-06" db="EMBL/GenBank/DDBJ databases">
        <title>A chromosome-scale genome assembly of Talaromyces rugulosus W13939.</title>
        <authorList>
            <person name="Wang B."/>
            <person name="Guo L."/>
            <person name="Ye K."/>
            <person name="Wang L."/>
        </authorList>
    </citation>
    <scope>NUCLEOTIDE SEQUENCE [LARGE SCALE GENOMIC DNA]</scope>
    <source>
        <strain evidence="2">W13939</strain>
    </source>
</reference>
<sequence length="752" mass="85994">MAYDWALPQLRRVLPLDDGELLQILAHAADLPDAKAAEYLQSILGKSPESIEFILLFAGRRAELSDPQARNLGDISSSTACKDTIHGVTDARHAQLLDNRSPSRSGSRMLATSHYTNAVIEAGKWRARDEQEMQQRLQDLRYQYRIYNSDIEPEHEADYWCSCPIHQYQQRKWSRRGVQELWSKAVMYPGERHYNDLQNGFGFFSNPYTFRVVSPYGYGQQGFWAMQRPVPFYHARAIRETISLNAQLNAEAQSKVDSQEPKHSIWEEDAISDAMADMGFIDKPPVNVEKKTSIEKAAAQAPEKKRHGRFPSSKSFNLGLKNLKRAVSIKSSEQKAIENAMGLREAIIAEEYGRWPDEQWRLIVRAYQEKVGMATKIADLRAHRPLQYLHLLRAGYFEPIPAAWANQASNPLKFNIEAASGWRGITPTWRGFEDIAEERLYWVLNHRDGSAGVRMKPDFISEMNMAQARMANAVEPPPLYYSATDTCRLQHTSESYSKQVMPAPFRPHDSPEMPTDDTMILLDVSGSMVFDPVRPVYDQYLITNYVRSSQPKNGDVAKAIIRRFADAMANHDHQYDGYDLVTFANESHHIGKISNKNFDAMWCNNVCFGGGTRVMTGWQKVKELHFQKHSQSATHHPIYGWQAGPSTPILRLLLLLDGEATDMDEFELDLLGLSWAHITIFLIGVDGCPHHHRHANELQRISDFNHHVSFVDAQGNCPERFVTHELLKRHLGYDMSMKEFERMEDLPPYSEQ</sequence>
<protein>
    <recommendedName>
        <fullName evidence="3">VWFA domain-containing protein</fullName>
    </recommendedName>
</protein>
<dbReference type="Gene3D" id="3.40.50.410">
    <property type="entry name" value="von Willebrand factor, type A domain"/>
    <property type="match status" value="1"/>
</dbReference>
<dbReference type="GeneID" id="55996081"/>
<accession>A0A7H8R773</accession>
<evidence type="ECO:0000313" key="2">
    <source>
        <dbReference type="Proteomes" id="UP000509510"/>
    </source>
</evidence>
<dbReference type="AlphaFoldDB" id="A0A7H8R773"/>
<name>A0A7H8R773_TALRU</name>
<evidence type="ECO:0000313" key="1">
    <source>
        <dbReference type="EMBL" id="QKX61445.1"/>
    </source>
</evidence>